<protein>
    <submittedName>
        <fullName evidence="2">Uncharacterized protein</fullName>
    </submittedName>
</protein>
<feature type="region of interest" description="Disordered" evidence="1">
    <location>
        <begin position="218"/>
        <end position="468"/>
    </location>
</feature>
<feature type="region of interest" description="Disordered" evidence="1">
    <location>
        <begin position="91"/>
        <end position="115"/>
    </location>
</feature>
<evidence type="ECO:0000313" key="2">
    <source>
        <dbReference type="EMBL" id="KAG8233066.1"/>
    </source>
</evidence>
<dbReference type="AlphaFoldDB" id="A0A8K0KFH7"/>
<feature type="region of interest" description="Disordered" evidence="1">
    <location>
        <begin position="559"/>
        <end position="625"/>
    </location>
</feature>
<reference evidence="2" key="1">
    <citation type="submission" date="2013-04" db="EMBL/GenBank/DDBJ databases">
        <authorList>
            <person name="Qu J."/>
            <person name="Murali S.C."/>
            <person name="Bandaranaike D."/>
            <person name="Bellair M."/>
            <person name="Blankenburg K."/>
            <person name="Chao H."/>
            <person name="Dinh H."/>
            <person name="Doddapaneni H."/>
            <person name="Downs B."/>
            <person name="Dugan-Rocha S."/>
            <person name="Elkadiri S."/>
            <person name="Gnanaolivu R.D."/>
            <person name="Hernandez B."/>
            <person name="Javaid M."/>
            <person name="Jayaseelan J.C."/>
            <person name="Lee S."/>
            <person name="Li M."/>
            <person name="Ming W."/>
            <person name="Munidasa M."/>
            <person name="Muniz J."/>
            <person name="Nguyen L."/>
            <person name="Ongeri F."/>
            <person name="Osuji N."/>
            <person name="Pu L.-L."/>
            <person name="Puazo M."/>
            <person name="Qu C."/>
            <person name="Quiroz J."/>
            <person name="Raj R."/>
            <person name="Weissenberger G."/>
            <person name="Xin Y."/>
            <person name="Zou X."/>
            <person name="Han Y."/>
            <person name="Richards S."/>
            <person name="Worley K."/>
            <person name="Muzny D."/>
            <person name="Gibbs R."/>
        </authorList>
    </citation>
    <scope>NUCLEOTIDE SEQUENCE</scope>
    <source>
        <strain evidence="2">Sampled in the wild</strain>
    </source>
</reference>
<evidence type="ECO:0000313" key="3">
    <source>
        <dbReference type="Proteomes" id="UP000792457"/>
    </source>
</evidence>
<feature type="compositionally biased region" description="Gly residues" evidence="1">
    <location>
        <begin position="230"/>
        <end position="242"/>
    </location>
</feature>
<comment type="caution">
    <text evidence="2">The sequence shown here is derived from an EMBL/GenBank/DDBJ whole genome shotgun (WGS) entry which is preliminary data.</text>
</comment>
<dbReference type="Proteomes" id="UP000792457">
    <property type="component" value="Unassembled WGS sequence"/>
</dbReference>
<name>A0A8K0KFH7_LADFU</name>
<feature type="region of interest" description="Disordered" evidence="1">
    <location>
        <begin position="146"/>
        <end position="179"/>
    </location>
</feature>
<feature type="compositionally biased region" description="Basic residues" evidence="1">
    <location>
        <begin position="434"/>
        <end position="454"/>
    </location>
</feature>
<gene>
    <name evidence="2" type="ORF">J437_LFUL012942</name>
</gene>
<feature type="compositionally biased region" description="Basic residues" evidence="1">
    <location>
        <begin position="393"/>
        <end position="409"/>
    </location>
</feature>
<dbReference type="OrthoDB" id="5964980at2759"/>
<dbReference type="EMBL" id="KZ308685">
    <property type="protein sequence ID" value="KAG8233066.1"/>
    <property type="molecule type" value="Genomic_DNA"/>
</dbReference>
<accession>A0A8K0KFH7</accession>
<sequence length="648" mass="69498">MADVETVSQTKIGKNSKIVVNVEEALQDIFVVTFSYENRLFQGVLLDSSKKMAPRLAAAAREFPGRGKEGEEDLLYGVSQRFGHLPHVPVSGSSPKGDSHPPFHLPRPIVRPAPRLRGGRTTVRLRPRQVLCSKCRSICNENSENVDLSARKRGAPVSDVGRKTGAPSQSPRPLYSAENRRDDIRTSLEGSPLQQSNSPMATSKIEILGNYWIGPSGGDGEGAHSRHMGEGGGAWGATGGKLDGGERAAAPRPPRSSAGGGDPLSGVGTPGEDAGGGRRMVLRKKRSVGSMEDLWDESVFEDGSKGGAPPGDPNGRPHPTTPVIKISFGSRGKGTVLEIPARVRGPPSGSPCDVTEGDGGDMEGIREVAFGGVGDGISGNTPNRMTGDAGARAARKALKKAKREARRQRGPAGLPSPAGRSPSAFLMPQQPYKALRHRRHKRKVKHKRRKKEGRRHRDEECDEASLEVEESSYTAIKERCLTQRLSISLRRLNANAYMRCDSVQVTSELPEQEGEVTRGAAGKGLTVRISKRAMDTSISGEAASSGPCTSSGDMTWDEVNKASSPWSPKEESAAEVDMIGGSSPSWAPPNRPTLMRPVRERCDRRRRSGPQGSEGGQHRSPPVLAVCGSPREAFAFMHSAHSPRHVGR</sequence>
<reference evidence="2" key="2">
    <citation type="submission" date="2017-10" db="EMBL/GenBank/DDBJ databases">
        <title>Ladona fulva Genome sequencing and assembly.</title>
        <authorList>
            <person name="Murali S."/>
            <person name="Richards S."/>
            <person name="Bandaranaike D."/>
            <person name="Bellair M."/>
            <person name="Blankenburg K."/>
            <person name="Chao H."/>
            <person name="Dinh H."/>
            <person name="Doddapaneni H."/>
            <person name="Dugan-Rocha S."/>
            <person name="Elkadiri S."/>
            <person name="Gnanaolivu R."/>
            <person name="Hernandez B."/>
            <person name="Skinner E."/>
            <person name="Javaid M."/>
            <person name="Lee S."/>
            <person name="Li M."/>
            <person name="Ming W."/>
            <person name="Munidasa M."/>
            <person name="Muniz J."/>
            <person name="Nguyen L."/>
            <person name="Hughes D."/>
            <person name="Osuji N."/>
            <person name="Pu L.-L."/>
            <person name="Puazo M."/>
            <person name="Qu C."/>
            <person name="Quiroz J."/>
            <person name="Raj R."/>
            <person name="Weissenberger G."/>
            <person name="Xin Y."/>
            <person name="Zou X."/>
            <person name="Han Y."/>
            <person name="Worley K."/>
            <person name="Muzny D."/>
            <person name="Gibbs R."/>
        </authorList>
    </citation>
    <scope>NUCLEOTIDE SEQUENCE</scope>
    <source>
        <strain evidence="2">Sampled in the wild</strain>
    </source>
</reference>
<evidence type="ECO:0000256" key="1">
    <source>
        <dbReference type="SAM" id="MobiDB-lite"/>
    </source>
</evidence>
<keyword evidence="3" id="KW-1185">Reference proteome</keyword>
<organism evidence="2 3">
    <name type="scientific">Ladona fulva</name>
    <name type="common">Scarce chaser dragonfly</name>
    <name type="synonym">Libellula fulva</name>
    <dbReference type="NCBI Taxonomy" id="123851"/>
    <lineage>
        <taxon>Eukaryota</taxon>
        <taxon>Metazoa</taxon>
        <taxon>Ecdysozoa</taxon>
        <taxon>Arthropoda</taxon>
        <taxon>Hexapoda</taxon>
        <taxon>Insecta</taxon>
        <taxon>Pterygota</taxon>
        <taxon>Palaeoptera</taxon>
        <taxon>Odonata</taxon>
        <taxon>Epiprocta</taxon>
        <taxon>Anisoptera</taxon>
        <taxon>Libelluloidea</taxon>
        <taxon>Libellulidae</taxon>
        <taxon>Ladona</taxon>
    </lineage>
</organism>
<proteinExistence type="predicted"/>